<evidence type="ECO:0000313" key="11">
    <source>
        <dbReference type="Proteomes" id="UP000193648"/>
    </source>
</evidence>
<protein>
    <recommendedName>
        <fullName evidence="1">RNA helicase</fullName>
        <ecNumber evidence="1">3.6.4.13</ecNumber>
    </recommendedName>
</protein>
<evidence type="ECO:0000259" key="8">
    <source>
        <dbReference type="PROSITE" id="PS51194"/>
    </source>
</evidence>
<feature type="domain" description="Helicase ATP-binding" evidence="7">
    <location>
        <begin position="73"/>
        <end position="257"/>
    </location>
</feature>
<dbReference type="SMART" id="SM00490">
    <property type="entry name" value="HELICc"/>
    <property type="match status" value="1"/>
</dbReference>
<evidence type="ECO:0000256" key="3">
    <source>
        <dbReference type="ARBA" id="ARBA00022801"/>
    </source>
</evidence>
<name>A0A1Y2G860_9FUNG</name>
<dbReference type="CDD" id="cd18787">
    <property type="entry name" value="SF2_C_DEAD"/>
    <property type="match status" value="1"/>
</dbReference>
<dbReference type="RefSeq" id="XP_021876288.1">
    <property type="nucleotide sequence ID" value="XM_022022288.1"/>
</dbReference>
<dbReference type="InterPro" id="IPR011545">
    <property type="entry name" value="DEAD/DEAH_box_helicase_dom"/>
</dbReference>
<reference evidence="10 11" key="1">
    <citation type="submission" date="2016-07" db="EMBL/GenBank/DDBJ databases">
        <title>Pervasive Adenine N6-methylation of Active Genes in Fungi.</title>
        <authorList>
            <consortium name="DOE Joint Genome Institute"/>
            <person name="Mondo S.J."/>
            <person name="Dannebaum R.O."/>
            <person name="Kuo R.C."/>
            <person name="Labutti K."/>
            <person name="Haridas S."/>
            <person name="Kuo A."/>
            <person name="Salamov A."/>
            <person name="Ahrendt S.R."/>
            <person name="Lipzen A."/>
            <person name="Sullivan W."/>
            <person name="Andreopoulos W.B."/>
            <person name="Clum A."/>
            <person name="Lindquist E."/>
            <person name="Daum C."/>
            <person name="Ramamoorthy G.K."/>
            <person name="Gryganskyi A."/>
            <person name="Culley D."/>
            <person name="Magnuson J.K."/>
            <person name="James T.Y."/>
            <person name="O'Malley M.A."/>
            <person name="Stajich J.E."/>
            <person name="Spatafora J.W."/>
            <person name="Visel A."/>
            <person name="Grigoriev I.V."/>
        </authorList>
    </citation>
    <scope>NUCLEOTIDE SEQUENCE [LARGE SCALE GENOMIC DNA]</scope>
    <source>
        <strain evidence="10 11">NRRL 3116</strain>
    </source>
</reference>
<dbReference type="SUPFAM" id="SSF52540">
    <property type="entry name" value="P-loop containing nucleoside triphosphate hydrolases"/>
    <property type="match status" value="1"/>
</dbReference>
<proteinExistence type="predicted"/>
<sequence length="463" mass="52697">MDLDDRSLDDKTASQLKTLHLAHDIKVQQLNPDSPLQSATTFEQLQLREDLLRGVYNSGFSVPSKIQAHALPLLLKDPPQHLIAQAQSGTGKTAAFSLAILSRIDSNNPSTQAIVLAPTRELALQIVEVMRMLAKYTSVVITEVVREKASLVEPIMGQILIGTPGTMEDRLKRYLPYATFEQRRSTTIREKFIEASKVRMFVLDEADYMLDLQGLGSQVQVIKRLLPKDVQLMFFSATWNDKIIRFANDFLGGAPSNSIRLQTYEMMLSNVVQFYVDCENEEDRLKVLVAMYSILTISQSIIFVERRAVAETITERMTERGHHVSFVHGGLSPNKRDARMEKFRTAQTKVLITTNLLARGIDIERITMVINYDLPIASNGRADTTTYVHRMGRTGRFGRTGVCVNFIHDEKSYEIMQQITQFYDHDLHKIPTDLRQEDGPTLAEQESARMDRMEEFIKKHMKT</sequence>
<evidence type="ECO:0000256" key="1">
    <source>
        <dbReference type="ARBA" id="ARBA00012552"/>
    </source>
</evidence>
<dbReference type="Pfam" id="PF00271">
    <property type="entry name" value="Helicase_C"/>
    <property type="match status" value="1"/>
</dbReference>
<keyword evidence="4" id="KW-0347">Helicase</keyword>
<evidence type="ECO:0000259" key="7">
    <source>
        <dbReference type="PROSITE" id="PS51192"/>
    </source>
</evidence>
<evidence type="ECO:0000313" key="10">
    <source>
        <dbReference type="EMBL" id="ORZ02060.1"/>
    </source>
</evidence>
<dbReference type="PROSITE" id="PS51192">
    <property type="entry name" value="HELICASE_ATP_BIND_1"/>
    <property type="match status" value="1"/>
</dbReference>
<keyword evidence="11" id="KW-1185">Reference proteome</keyword>
<dbReference type="PROSITE" id="PS51194">
    <property type="entry name" value="HELICASE_CTER"/>
    <property type="match status" value="1"/>
</dbReference>
<dbReference type="GO" id="GO:0003676">
    <property type="term" value="F:nucleic acid binding"/>
    <property type="evidence" value="ECO:0007669"/>
    <property type="project" value="InterPro"/>
</dbReference>
<feature type="domain" description="Helicase C-terminal" evidence="8">
    <location>
        <begin position="270"/>
        <end position="438"/>
    </location>
</feature>
<dbReference type="InterPro" id="IPR001650">
    <property type="entry name" value="Helicase_C-like"/>
</dbReference>
<dbReference type="GO" id="GO:0016787">
    <property type="term" value="F:hydrolase activity"/>
    <property type="evidence" value="ECO:0007669"/>
    <property type="project" value="UniProtKB-KW"/>
</dbReference>
<dbReference type="InterPro" id="IPR014014">
    <property type="entry name" value="RNA_helicase_DEAD_Q_motif"/>
</dbReference>
<dbReference type="Pfam" id="PF00270">
    <property type="entry name" value="DEAD"/>
    <property type="match status" value="1"/>
</dbReference>
<dbReference type="InterPro" id="IPR014001">
    <property type="entry name" value="Helicase_ATP-bd"/>
</dbReference>
<keyword evidence="3 10" id="KW-0378">Hydrolase</keyword>
<dbReference type="STRING" id="64571.A0A1Y2G860"/>
<dbReference type="OrthoDB" id="10265785at2759"/>
<keyword evidence="2" id="KW-0547">Nucleotide-binding</keyword>
<dbReference type="PROSITE" id="PS51195">
    <property type="entry name" value="Q_MOTIF"/>
    <property type="match status" value="1"/>
</dbReference>
<dbReference type="EC" id="3.6.4.13" evidence="1"/>
<comment type="caution">
    <text evidence="10">The sequence shown here is derived from an EMBL/GenBank/DDBJ whole genome shotgun (WGS) entry which is preliminary data.</text>
</comment>
<organism evidence="10 11">
    <name type="scientific">Lobosporangium transversale</name>
    <dbReference type="NCBI Taxonomy" id="64571"/>
    <lineage>
        <taxon>Eukaryota</taxon>
        <taxon>Fungi</taxon>
        <taxon>Fungi incertae sedis</taxon>
        <taxon>Mucoromycota</taxon>
        <taxon>Mortierellomycotina</taxon>
        <taxon>Mortierellomycetes</taxon>
        <taxon>Mortierellales</taxon>
        <taxon>Mortierellaceae</taxon>
        <taxon>Lobosporangium</taxon>
    </lineage>
</organism>
<evidence type="ECO:0000256" key="4">
    <source>
        <dbReference type="ARBA" id="ARBA00022806"/>
    </source>
</evidence>
<dbReference type="InParanoid" id="A0A1Y2G860"/>
<evidence type="ECO:0000259" key="9">
    <source>
        <dbReference type="PROSITE" id="PS51195"/>
    </source>
</evidence>
<dbReference type="GO" id="GO:0005524">
    <property type="term" value="F:ATP binding"/>
    <property type="evidence" value="ECO:0007669"/>
    <property type="project" value="UniProtKB-KW"/>
</dbReference>
<accession>A0A1Y2G860</accession>
<dbReference type="EMBL" id="MCFF01000061">
    <property type="protein sequence ID" value="ORZ02060.1"/>
    <property type="molecule type" value="Genomic_DNA"/>
</dbReference>
<gene>
    <name evidence="10" type="ORF">BCR41DRAFT_342410</name>
</gene>
<dbReference type="GeneID" id="33564132"/>
<evidence type="ECO:0000256" key="2">
    <source>
        <dbReference type="ARBA" id="ARBA00022741"/>
    </source>
</evidence>
<feature type="domain" description="DEAD-box RNA helicase Q" evidence="9">
    <location>
        <begin position="40"/>
        <end position="68"/>
    </location>
</feature>
<evidence type="ECO:0000256" key="5">
    <source>
        <dbReference type="ARBA" id="ARBA00022840"/>
    </source>
</evidence>
<dbReference type="Gene3D" id="3.40.50.300">
    <property type="entry name" value="P-loop containing nucleotide triphosphate hydrolases"/>
    <property type="match status" value="2"/>
</dbReference>
<evidence type="ECO:0000256" key="6">
    <source>
        <dbReference type="PROSITE-ProRule" id="PRU00552"/>
    </source>
</evidence>
<keyword evidence="5" id="KW-0067">ATP-binding</keyword>
<dbReference type="AlphaFoldDB" id="A0A1Y2G860"/>
<dbReference type="Proteomes" id="UP000193648">
    <property type="component" value="Unassembled WGS sequence"/>
</dbReference>
<dbReference type="GO" id="GO:0003724">
    <property type="term" value="F:RNA helicase activity"/>
    <property type="evidence" value="ECO:0007669"/>
    <property type="project" value="UniProtKB-EC"/>
</dbReference>
<feature type="short sequence motif" description="Q motif" evidence="6">
    <location>
        <begin position="40"/>
        <end position="68"/>
    </location>
</feature>
<dbReference type="PANTHER" id="PTHR47958">
    <property type="entry name" value="ATP-DEPENDENT RNA HELICASE DBP3"/>
    <property type="match status" value="1"/>
</dbReference>
<dbReference type="InterPro" id="IPR027417">
    <property type="entry name" value="P-loop_NTPase"/>
</dbReference>
<dbReference type="SMART" id="SM00487">
    <property type="entry name" value="DEXDc"/>
    <property type="match status" value="1"/>
</dbReference>